<dbReference type="RefSeq" id="WP_315726577.1">
    <property type="nucleotide sequence ID" value="NZ_JAVUPU010000005.1"/>
</dbReference>
<feature type="binding site" evidence="8">
    <location>
        <position position="111"/>
    </location>
    <ligand>
        <name>shikimate</name>
        <dbReference type="ChEBI" id="CHEBI:36208"/>
    </ligand>
</feature>
<evidence type="ECO:0000259" key="10">
    <source>
        <dbReference type="Pfam" id="PF18317"/>
    </source>
</evidence>
<dbReference type="InterPro" id="IPR011342">
    <property type="entry name" value="Shikimate_DH"/>
</dbReference>
<reference evidence="11 12" key="1">
    <citation type="submission" date="2023-05" db="EMBL/GenBank/DDBJ databases">
        <authorList>
            <person name="Guo Y."/>
        </authorList>
    </citation>
    <scope>NUCLEOTIDE SEQUENCE [LARGE SCALE GENOMIC DNA]</scope>
    <source>
        <strain evidence="11 12">GR2756</strain>
    </source>
</reference>
<feature type="binding site" evidence="8">
    <location>
        <position position="70"/>
    </location>
    <ligand>
        <name>shikimate</name>
        <dbReference type="ChEBI" id="CHEBI:36208"/>
    </ligand>
</feature>
<evidence type="ECO:0000256" key="6">
    <source>
        <dbReference type="ARBA" id="ARBA00023141"/>
    </source>
</evidence>
<dbReference type="NCBIfam" id="TIGR00507">
    <property type="entry name" value="aroE"/>
    <property type="match status" value="1"/>
</dbReference>
<keyword evidence="3 8" id="KW-0028">Amino-acid biosynthesis</keyword>
<feature type="active site" description="Proton acceptor" evidence="8">
    <location>
        <position position="74"/>
    </location>
</feature>
<evidence type="ECO:0000256" key="8">
    <source>
        <dbReference type="HAMAP-Rule" id="MF_00222"/>
    </source>
</evidence>
<dbReference type="PANTHER" id="PTHR21089:SF1">
    <property type="entry name" value="BIFUNCTIONAL 3-DEHYDROQUINATE DEHYDRATASE_SHIKIMATE DEHYDROGENASE, CHLOROPLASTIC"/>
    <property type="match status" value="1"/>
</dbReference>
<gene>
    <name evidence="8 11" type="primary">aroE</name>
    <name evidence="11" type="ORF">RQX22_11375</name>
</gene>
<comment type="caution">
    <text evidence="11">The sequence shown here is derived from an EMBL/GenBank/DDBJ whole genome shotgun (WGS) entry which is preliminary data.</text>
</comment>
<evidence type="ECO:0000256" key="3">
    <source>
        <dbReference type="ARBA" id="ARBA00022605"/>
    </source>
</evidence>
<feature type="binding site" evidence="8">
    <location>
        <position position="224"/>
    </location>
    <ligand>
        <name>NADP(+)</name>
        <dbReference type="ChEBI" id="CHEBI:58349"/>
    </ligand>
</feature>
<dbReference type="InterPro" id="IPR013708">
    <property type="entry name" value="Shikimate_DH-bd_N"/>
</dbReference>
<comment type="catalytic activity">
    <reaction evidence="7 8">
        <text>shikimate + NADP(+) = 3-dehydroshikimate + NADPH + H(+)</text>
        <dbReference type="Rhea" id="RHEA:17737"/>
        <dbReference type="ChEBI" id="CHEBI:15378"/>
        <dbReference type="ChEBI" id="CHEBI:16630"/>
        <dbReference type="ChEBI" id="CHEBI:36208"/>
        <dbReference type="ChEBI" id="CHEBI:57783"/>
        <dbReference type="ChEBI" id="CHEBI:58349"/>
        <dbReference type="EC" id="1.1.1.25"/>
    </reaction>
</comment>
<dbReference type="EC" id="1.1.1.25" evidence="2 8"/>
<sequence>MSAAASTNFPYAEVIGDPVAHSKSPLIHKFWLSKLGKNGDYRATQIRAEKLAGFFAERRGDPAWAGCNVTIPHKVQIMSHLDRIEGIASAVGAVNSVTRSADGGLVGRNTDVEGFLEPLRDLNDDIAAIHVIGAGGAARAVGAAFKGRRLTFFNRNVARAQMLADEFSQSGGSAMPLTALTEASIGHEQGRCIIVNASALGMSGQDGLEIDLDAYLGDTIVYDLVYAPLETNLLKQARRRGMHAIDGLHMLVGQAAIAFAFFFGVTAPREHDAELRAVLTS</sequence>
<feature type="domain" description="SDH C-terminal" evidence="10">
    <location>
        <begin position="247"/>
        <end position="270"/>
    </location>
</feature>
<feature type="binding site" evidence="8">
    <location>
        <begin position="22"/>
        <end position="24"/>
    </location>
    <ligand>
        <name>shikimate</name>
        <dbReference type="ChEBI" id="CHEBI:36208"/>
    </ligand>
</feature>
<comment type="pathway">
    <text evidence="1 8">Metabolic intermediate biosynthesis; chorismate biosynthesis; chorismate from D-erythrose 4-phosphate and phosphoenolpyruvate: step 4/7.</text>
</comment>
<evidence type="ECO:0000259" key="9">
    <source>
        <dbReference type="Pfam" id="PF08501"/>
    </source>
</evidence>
<dbReference type="InterPro" id="IPR022893">
    <property type="entry name" value="Shikimate_DH_fam"/>
</dbReference>
<dbReference type="Pfam" id="PF08501">
    <property type="entry name" value="Shikimate_dh_N"/>
    <property type="match status" value="1"/>
</dbReference>
<dbReference type="Gene3D" id="3.40.50.10860">
    <property type="entry name" value="Leucine Dehydrogenase, chain A, domain 1"/>
    <property type="match status" value="1"/>
</dbReference>
<dbReference type="PANTHER" id="PTHR21089">
    <property type="entry name" value="SHIKIMATE DEHYDROGENASE"/>
    <property type="match status" value="1"/>
</dbReference>
<dbReference type="Proteomes" id="UP001259572">
    <property type="component" value="Unassembled WGS sequence"/>
</dbReference>
<comment type="caution">
    <text evidence="8">Lacks conserved residue(s) required for the propagation of feature annotation.</text>
</comment>
<evidence type="ECO:0000256" key="5">
    <source>
        <dbReference type="ARBA" id="ARBA00023002"/>
    </source>
</evidence>
<dbReference type="Pfam" id="PF18317">
    <property type="entry name" value="SDH_C"/>
    <property type="match status" value="1"/>
</dbReference>
<feature type="binding site" evidence="8">
    <location>
        <position position="95"/>
    </location>
    <ligand>
        <name>shikimate</name>
        <dbReference type="ChEBI" id="CHEBI:36208"/>
    </ligand>
</feature>
<dbReference type="InterPro" id="IPR036291">
    <property type="entry name" value="NAD(P)-bd_dom_sf"/>
</dbReference>
<dbReference type="SUPFAM" id="SSF51735">
    <property type="entry name" value="NAD(P)-binding Rossmann-fold domains"/>
    <property type="match status" value="1"/>
</dbReference>
<feature type="binding site" evidence="8">
    <location>
        <position position="254"/>
    </location>
    <ligand>
        <name>shikimate</name>
        <dbReference type="ChEBI" id="CHEBI:36208"/>
    </ligand>
</feature>
<dbReference type="SUPFAM" id="SSF53223">
    <property type="entry name" value="Aminoacid dehydrogenase-like, N-terminal domain"/>
    <property type="match status" value="1"/>
</dbReference>
<feature type="binding site" evidence="8">
    <location>
        <position position="247"/>
    </location>
    <ligand>
        <name>NADP(+)</name>
        <dbReference type="ChEBI" id="CHEBI:58349"/>
    </ligand>
</feature>
<evidence type="ECO:0000313" key="11">
    <source>
        <dbReference type="EMBL" id="MDT9599550.1"/>
    </source>
</evidence>
<proteinExistence type="inferred from homology"/>
<organism evidence="11 12">
    <name type="scientific">Sphingosinicella rhizophila</name>
    <dbReference type="NCBI Taxonomy" id="3050082"/>
    <lineage>
        <taxon>Bacteria</taxon>
        <taxon>Pseudomonadati</taxon>
        <taxon>Pseudomonadota</taxon>
        <taxon>Alphaproteobacteria</taxon>
        <taxon>Sphingomonadales</taxon>
        <taxon>Sphingosinicellaceae</taxon>
        <taxon>Sphingosinicella</taxon>
    </lineage>
</organism>
<dbReference type="InterPro" id="IPR041121">
    <property type="entry name" value="SDH_C"/>
</dbReference>
<comment type="subunit">
    <text evidence="8">Homodimer.</text>
</comment>
<protein>
    <recommendedName>
        <fullName evidence="2 8">Shikimate dehydrogenase (NADP(+))</fullName>
        <shortName evidence="8">SDH</shortName>
        <ecNumber evidence="2 8">1.1.1.25</ecNumber>
    </recommendedName>
</protein>
<evidence type="ECO:0000256" key="4">
    <source>
        <dbReference type="ARBA" id="ARBA00022857"/>
    </source>
</evidence>
<evidence type="ECO:0000313" key="12">
    <source>
        <dbReference type="Proteomes" id="UP001259572"/>
    </source>
</evidence>
<comment type="similarity">
    <text evidence="8">Belongs to the shikimate dehydrogenase family.</text>
</comment>
<accession>A0ABU3Q803</accession>
<keyword evidence="12" id="KW-1185">Reference proteome</keyword>
<comment type="function">
    <text evidence="8">Involved in the biosynthesis of the chorismate, which leads to the biosynthesis of aromatic amino acids. Catalyzes the reversible NADPH linked reduction of 3-dehydroshikimate (DHSA) to yield shikimate (SA).</text>
</comment>
<evidence type="ECO:0000256" key="7">
    <source>
        <dbReference type="ARBA" id="ARBA00049442"/>
    </source>
</evidence>
<dbReference type="GO" id="GO:0004764">
    <property type="term" value="F:shikimate 3-dehydrogenase (NADP+) activity"/>
    <property type="evidence" value="ECO:0007669"/>
    <property type="project" value="UniProtKB-EC"/>
</dbReference>
<keyword evidence="4 8" id="KW-0521">NADP</keyword>
<name>A0ABU3Q803_9SPHN</name>
<evidence type="ECO:0000256" key="1">
    <source>
        <dbReference type="ARBA" id="ARBA00004871"/>
    </source>
</evidence>
<keyword evidence="6 8" id="KW-0057">Aromatic amino acid biosynthesis</keyword>
<dbReference type="EMBL" id="JAVUPU010000005">
    <property type="protein sequence ID" value="MDT9599550.1"/>
    <property type="molecule type" value="Genomic_DNA"/>
</dbReference>
<dbReference type="InterPro" id="IPR046346">
    <property type="entry name" value="Aminoacid_DH-like_N_sf"/>
</dbReference>
<feature type="binding site" evidence="8">
    <location>
        <begin position="133"/>
        <end position="137"/>
    </location>
    <ligand>
        <name>NADP(+)</name>
        <dbReference type="ChEBI" id="CHEBI:58349"/>
    </ligand>
</feature>
<feature type="domain" description="Shikimate dehydrogenase substrate binding N-terminal" evidence="9">
    <location>
        <begin position="14"/>
        <end position="97"/>
    </location>
</feature>
<dbReference type="Gene3D" id="3.40.50.720">
    <property type="entry name" value="NAD(P)-binding Rossmann-like Domain"/>
    <property type="match status" value="1"/>
</dbReference>
<feature type="binding site" evidence="8">
    <location>
        <position position="226"/>
    </location>
    <ligand>
        <name>shikimate</name>
        <dbReference type="ChEBI" id="CHEBI:36208"/>
    </ligand>
</feature>
<evidence type="ECO:0000256" key="2">
    <source>
        <dbReference type="ARBA" id="ARBA00012962"/>
    </source>
</evidence>
<keyword evidence="5 8" id="KW-0560">Oxidoreductase</keyword>
<dbReference type="HAMAP" id="MF_00222">
    <property type="entry name" value="Shikimate_DH_AroE"/>
    <property type="match status" value="1"/>
</dbReference>